<sequence length="190" mass="20825">MSFTAEDLAVALRESMLEVSEDEIKQATQESKLLIEDGSVEPKGDIKFDSVTISKLNISGKIKFVANFPINNSKENAHGKYVIQFDRNLNQEATREIHIYLQSNNNVRYIYYENGALVKDDLVTQDGIEVQGFSCILDCLKEHKVANWIYAAVAAACAPACATVVGCAPCLTFAASGQASVMISCVNKCF</sequence>
<organism evidence="1 2">
    <name type="scientific">Lentibacillus kimchii</name>
    <dbReference type="NCBI Taxonomy" id="1542911"/>
    <lineage>
        <taxon>Bacteria</taxon>
        <taxon>Bacillati</taxon>
        <taxon>Bacillota</taxon>
        <taxon>Bacilli</taxon>
        <taxon>Bacillales</taxon>
        <taxon>Bacillaceae</taxon>
        <taxon>Lentibacillus</taxon>
    </lineage>
</organism>
<reference evidence="2" key="1">
    <citation type="journal article" date="2019" name="Int. J. Syst. Evol. Microbiol.">
        <title>The Global Catalogue of Microorganisms (GCM) 10K type strain sequencing project: providing services to taxonomists for standard genome sequencing and annotation.</title>
        <authorList>
            <consortium name="The Broad Institute Genomics Platform"/>
            <consortium name="The Broad Institute Genome Sequencing Center for Infectious Disease"/>
            <person name="Wu L."/>
            <person name="Ma J."/>
        </authorList>
    </citation>
    <scope>NUCLEOTIDE SEQUENCE [LARGE SCALE GENOMIC DNA]</scope>
    <source>
        <strain evidence="2">JCM 30234</strain>
    </source>
</reference>
<dbReference type="RefSeq" id="WP_382358811.1">
    <property type="nucleotide sequence ID" value="NZ_JBHTGR010000018.1"/>
</dbReference>
<accession>A0ABW2UXJ9</accession>
<comment type="caution">
    <text evidence="1">The sequence shown here is derived from an EMBL/GenBank/DDBJ whole genome shotgun (WGS) entry which is preliminary data.</text>
</comment>
<proteinExistence type="predicted"/>
<dbReference type="Proteomes" id="UP001596620">
    <property type="component" value="Unassembled WGS sequence"/>
</dbReference>
<protein>
    <submittedName>
        <fullName evidence="1">Uncharacterized protein</fullName>
    </submittedName>
</protein>
<evidence type="ECO:0000313" key="1">
    <source>
        <dbReference type="EMBL" id="MFC7747291.1"/>
    </source>
</evidence>
<keyword evidence="2" id="KW-1185">Reference proteome</keyword>
<evidence type="ECO:0000313" key="2">
    <source>
        <dbReference type="Proteomes" id="UP001596620"/>
    </source>
</evidence>
<gene>
    <name evidence="1" type="ORF">ACFQU8_08590</name>
</gene>
<name>A0ABW2UXJ9_9BACI</name>
<dbReference type="EMBL" id="JBHTGR010000018">
    <property type="protein sequence ID" value="MFC7747291.1"/>
    <property type="molecule type" value="Genomic_DNA"/>
</dbReference>